<dbReference type="HOGENOM" id="CLU_3026160_0_0_5"/>
<dbReference type="AlphaFoldDB" id="N0B1K8"/>
<evidence type="ECO:0000313" key="1">
    <source>
        <dbReference type="EMBL" id="AGK56838.1"/>
    </source>
</evidence>
<evidence type="ECO:0000313" key="2">
    <source>
        <dbReference type="Proteomes" id="UP000005952"/>
    </source>
</evidence>
<protein>
    <submittedName>
        <fullName evidence="1">Chemotaxis protein CheW</fullName>
    </submittedName>
</protein>
<proteinExistence type="predicted"/>
<gene>
    <name evidence="1" type="ORF">HYPDE_25768</name>
</gene>
<accession>N0B1K8</accession>
<name>N0B1K8_9HYPH</name>
<reference evidence="1 2" key="1">
    <citation type="journal article" date="2013" name="Genome Announc.">
        <title>Genome sequences for three denitrifying bacterial strains isolated from a uranium- and nitrate-contaminated subsurface environment.</title>
        <authorList>
            <person name="Venkatramanan R."/>
            <person name="Prakash O."/>
            <person name="Woyke T."/>
            <person name="Chain P."/>
            <person name="Goodwin L.A."/>
            <person name="Watson D."/>
            <person name="Brooks S."/>
            <person name="Kostka J.E."/>
            <person name="Green S.J."/>
        </authorList>
    </citation>
    <scope>NUCLEOTIDE SEQUENCE [LARGE SCALE GENOMIC DNA]</scope>
    <source>
        <strain evidence="1 2">1NES1</strain>
    </source>
</reference>
<dbReference type="EMBL" id="CP005587">
    <property type="protein sequence ID" value="AGK56838.1"/>
    <property type="molecule type" value="Genomic_DNA"/>
</dbReference>
<sequence>MTTARRPVDEEVQPTPDVASAAIRSLIQGVIAAKGRMISVLSLDMIAATSDVLAA</sequence>
<dbReference type="KEGG" id="hdt:HYPDE_25768"/>
<organism evidence="1 2">
    <name type="scientific">Hyphomicrobium denitrificans 1NES1</name>
    <dbReference type="NCBI Taxonomy" id="670307"/>
    <lineage>
        <taxon>Bacteria</taxon>
        <taxon>Pseudomonadati</taxon>
        <taxon>Pseudomonadota</taxon>
        <taxon>Alphaproteobacteria</taxon>
        <taxon>Hyphomicrobiales</taxon>
        <taxon>Hyphomicrobiaceae</taxon>
        <taxon>Hyphomicrobium</taxon>
    </lineage>
</organism>
<dbReference type="Proteomes" id="UP000005952">
    <property type="component" value="Chromosome"/>
</dbReference>
<dbReference type="STRING" id="670307.HYPDE_25768"/>
<keyword evidence="2" id="KW-1185">Reference proteome</keyword>